<dbReference type="AlphaFoldDB" id="A0A5B7GGF2"/>
<sequence>MGACGSRGAARTLPRRHSEENTPPKKSLSLRSRNCTSRRCAGRARGRAGKDTWTTGPHPAAGETLGYVGQVARQARTVTAMMIKG</sequence>
<proteinExistence type="predicted"/>
<organism evidence="2 3">
    <name type="scientific">Portunus trituberculatus</name>
    <name type="common">Swimming crab</name>
    <name type="synonym">Neptunus trituberculatus</name>
    <dbReference type="NCBI Taxonomy" id="210409"/>
    <lineage>
        <taxon>Eukaryota</taxon>
        <taxon>Metazoa</taxon>
        <taxon>Ecdysozoa</taxon>
        <taxon>Arthropoda</taxon>
        <taxon>Crustacea</taxon>
        <taxon>Multicrustacea</taxon>
        <taxon>Malacostraca</taxon>
        <taxon>Eumalacostraca</taxon>
        <taxon>Eucarida</taxon>
        <taxon>Decapoda</taxon>
        <taxon>Pleocyemata</taxon>
        <taxon>Brachyura</taxon>
        <taxon>Eubrachyura</taxon>
        <taxon>Portunoidea</taxon>
        <taxon>Portunidae</taxon>
        <taxon>Portuninae</taxon>
        <taxon>Portunus</taxon>
    </lineage>
</organism>
<comment type="caution">
    <text evidence="2">The sequence shown here is derived from an EMBL/GenBank/DDBJ whole genome shotgun (WGS) entry which is preliminary data.</text>
</comment>
<dbReference type="EMBL" id="VSRR010016494">
    <property type="protein sequence ID" value="MPC59360.1"/>
    <property type="molecule type" value="Genomic_DNA"/>
</dbReference>
<name>A0A5B7GGF2_PORTR</name>
<protein>
    <submittedName>
        <fullName evidence="2">Uncharacterized protein</fullName>
    </submittedName>
</protein>
<gene>
    <name evidence="2" type="ORF">E2C01_053377</name>
</gene>
<reference evidence="2 3" key="1">
    <citation type="submission" date="2019-05" db="EMBL/GenBank/DDBJ databases">
        <title>Another draft genome of Portunus trituberculatus and its Hox gene families provides insights of decapod evolution.</title>
        <authorList>
            <person name="Jeong J.-H."/>
            <person name="Song I."/>
            <person name="Kim S."/>
            <person name="Choi T."/>
            <person name="Kim D."/>
            <person name="Ryu S."/>
            <person name="Kim W."/>
        </authorList>
    </citation>
    <scope>NUCLEOTIDE SEQUENCE [LARGE SCALE GENOMIC DNA]</scope>
    <source>
        <tissue evidence="2">Muscle</tissue>
    </source>
</reference>
<feature type="region of interest" description="Disordered" evidence="1">
    <location>
        <begin position="1"/>
        <end position="59"/>
    </location>
</feature>
<evidence type="ECO:0000256" key="1">
    <source>
        <dbReference type="SAM" id="MobiDB-lite"/>
    </source>
</evidence>
<accession>A0A5B7GGF2</accession>
<evidence type="ECO:0000313" key="3">
    <source>
        <dbReference type="Proteomes" id="UP000324222"/>
    </source>
</evidence>
<dbReference type="Proteomes" id="UP000324222">
    <property type="component" value="Unassembled WGS sequence"/>
</dbReference>
<keyword evidence="3" id="KW-1185">Reference proteome</keyword>
<evidence type="ECO:0000313" key="2">
    <source>
        <dbReference type="EMBL" id="MPC59360.1"/>
    </source>
</evidence>